<evidence type="ECO:0000313" key="2">
    <source>
        <dbReference type="EMBL" id="MCD7449852.1"/>
    </source>
</evidence>
<keyword evidence="3" id="KW-1185">Reference proteome</keyword>
<protein>
    <submittedName>
        <fullName evidence="2">Uncharacterized protein</fullName>
    </submittedName>
</protein>
<feature type="non-terminal residue" evidence="2">
    <location>
        <position position="89"/>
    </location>
</feature>
<evidence type="ECO:0000256" key="1">
    <source>
        <dbReference type="SAM" id="MobiDB-lite"/>
    </source>
</evidence>
<dbReference type="EMBL" id="JACEIK010000108">
    <property type="protein sequence ID" value="MCD7449852.1"/>
    <property type="molecule type" value="Genomic_DNA"/>
</dbReference>
<dbReference type="Proteomes" id="UP000823775">
    <property type="component" value="Unassembled WGS sequence"/>
</dbReference>
<reference evidence="2 3" key="1">
    <citation type="journal article" date="2021" name="BMC Genomics">
        <title>Datura genome reveals duplications of psychoactive alkaloid biosynthetic genes and high mutation rate following tissue culture.</title>
        <authorList>
            <person name="Rajewski A."/>
            <person name="Carter-House D."/>
            <person name="Stajich J."/>
            <person name="Litt A."/>
        </authorList>
    </citation>
    <scope>NUCLEOTIDE SEQUENCE [LARGE SCALE GENOMIC DNA]</scope>
    <source>
        <strain evidence="2">AR-01</strain>
    </source>
</reference>
<evidence type="ECO:0000313" key="3">
    <source>
        <dbReference type="Proteomes" id="UP000823775"/>
    </source>
</evidence>
<feature type="compositionally biased region" description="Polar residues" evidence="1">
    <location>
        <begin position="77"/>
        <end position="89"/>
    </location>
</feature>
<organism evidence="2 3">
    <name type="scientific">Datura stramonium</name>
    <name type="common">Jimsonweed</name>
    <name type="synonym">Common thornapple</name>
    <dbReference type="NCBI Taxonomy" id="4076"/>
    <lineage>
        <taxon>Eukaryota</taxon>
        <taxon>Viridiplantae</taxon>
        <taxon>Streptophyta</taxon>
        <taxon>Embryophyta</taxon>
        <taxon>Tracheophyta</taxon>
        <taxon>Spermatophyta</taxon>
        <taxon>Magnoliopsida</taxon>
        <taxon>eudicotyledons</taxon>
        <taxon>Gunneridae</taxon>
        <taxon>Pentapetalae</taxon>
        <taxon>asterids</taxon>
        <taxon>lamiids</taxon>
        <taxon>Solanales</taxon>
        <taxon>Solanaceae</taxon>
        <taxon>Solanoideae</taxon>
        <taxon>Datureae</taxon>
        <taxon>Datura</taxon>
    </lineage>
</organism>
<accession>A0ABS8RSZ9</accession>
<feature type="region of interest" description="Disordered" evidence="1">
    <location>
        <begin position="55"/>
        <end position="89"/>
    </location>
</feature>
<proteinExistence type="predicted"/>
<comment type="caution">
    <text evidence="2">The sequence shown here is derived from an EMBL/GenBank/DDBJ whole genome shotgun (WGS) entry which is preliminary data.</text>
</comment>
<name>A0ABS8RSZ9_DATST</name>
<sequence length="89" mass="10274">MSLVVSLQLDLSSKQRASNDSLENPMGCTEWQLNGVQKMPKKYQVSDDERYDESLLQGTTHPIHRRLENPKSIKNFPGSNEWSNRSLFH</sequence>
<gene>
    <name evidence="2" type="ORF">HAX54_001894</name>
</gene>